<organism evidence="6 7">
    <name type="scientific">Coemansia brasiliensis</name>
    <dbReference type="NCBI Taxonomy" id="2650707"/>
    <lineage>
        <taxon>Eukaryota</taxon>
        <taxon>Fungi</taxon>
        <taxon>Fungi incertae sedis</taxon>
        <taxon>Zoopagomycota</taxon>
        <taxon>Kickxellomycotina</taxon>
        <taxon>Kickxellomycetes</taxon>
        <taxon>Kickxellales</taxon>
        <taxon>Kickxellaceae</taxon>
        <taxon>Coemansia</taxon>
    </lineage>
</organism>
<dbReference type="AlphaFoldDB" id="A0A9W8I6U5"/>
<keyword evidence="2 5" id="KW-0812">Transmembrane</keyword>
<name>A0A9W8I6U5_9FUNG</name>
<evidence type="ECO:0000256" key="3">
    <source>
        <dbReference type="ARBA" id="ARBA00022989"/>
    </source>
</evidence>
<dbReference type="Proteomes" id="UP001139887">
    <property type="component" value="Unassembled WGS sequence"/>
</dbReference>
<comment type="caution">
    <text evidence="6">The sequence shown here is derived from an EMBL/GenBank/DDBJ whole genome shotgun (WGS) entry which is preliminary data.</text>
</comment>
<proteinExistence type="predicted"/>
<keyword evidence="3 5" id="KW-1133">Transmembrane helix</keyword>
<protein>
    <recommendedName>
        <fullName evidence="8">Bax inhibitor 1</fullName>
    </recommendedName>
</protein>
<reference evidence="6" key="1">
    <citation type="submission" date="2022-07" db="EMBL/GenBank/DDBJ databases">
        <title>Phylogenomic reconstructions and comparative analyses of Kickxellomycotina fungi.</title>
        <authorList>
            <person name="Reynolds N.K."/>
            <person name="Stajich J.E."/>
            <person name="Barry K."/>
            <person name="Grigoriev I.V."/>
            <person name="Crous P."/>
            <person name="Smith M.E."/>
        </authorList>
    </citation>
    <scope>NUCLEOTIDE SEQUENCE</scope>
    <source>
        <strain evidence="6">NRRL 1566</strain>
    </source>
</reference>
<evidence type="ECO:0000256" key="5">
    <source>
        <dbReference type="SAM" id="Phobius"/>
    </source>
</evidence>
<evidence type="ECO:0008006" key="8">
    <source>
        <dbReference type="Google" id="ProtNLM"/>
    </source>
</evidence>
<evidence type="ECO:0000256" key="1">
    <source>
        <dbReference type="ARBA" id="ARBA00004141"/>
    </source>
</evidence>
<feature type="transmembrane region" description="Helical" evidence="5">
    <location>
        <begin position="67"/>
        <end position="84"/>
    </location>
</feature>
<evidence type="ECO:0000313" key="7">
    <source>
        <dbReference type="Proteomes" id="UP001139887"/>
    </source>
</evidence>
<feature type="transmembrane region" description="Helical" evidence="5">
    <location>
        <begin position="7"/>
        <end position="29"/>
    </location>
</feature>
<dbReference type="Pfam" id="PF01027">
    <property type="entry name" value="Bax1-I"/>
    <property type="match status" value="1"/>
</dbReference>
<feature type="transmembrane region" description="Helical" evidence="5">
    <location>
        <begin position="35"/>
        <end position="60"/>
    </location>
</feature>
<evidence type="ECO:0000313" key="6">
    <source>
        <dbReference type="EMBL" id="KAJ2844407.1"/>
    </source>
</evidence>
<accession>A0A9W8I6U5</accession>
<dbReference type="OrthoDB" id="1277691at2759"/>
<dbReference type="EMBL" id="JANBUW010001089">
    <property type="protein sequence ID" value="KAJ2844407.1"/>
    <property type="molecule type" value="Genomic_DNA"/>
</dbReference>
<sequence length="137" mass="15661">MFAGHEGTVFMALGTAVSLFVSFALAVMATDREQVMYVVGACLYAAMALGWVSLAGWFFPTRALTQLTLMLGFMFPCISMVVHMRHMLDRARAGARIDPVEYSLGFFNDLVRMFVYLLKMLVNDDRQKRKKRQQKYR</sequence>
<gene>
    <name evidence="6" type="ORF">IWW36_005201</name>
</gene>
<dbReference type="GO" id="GO:0016020">
    <property type="term" value="C:membrane"/>
    <property type="evidence" value="ECO:0007669"/>
    <property type="project" value="UniProtKB-SubCell"/>
</dbReference>
<comment type="subcellular location">
    <subcellularLocation>
        <location evidence="1">Membrane</location>
        <topology evidence="1">Multi-pass membrane protein</topology>
    </subcellularLocation>
</comment>
<keyword evidence="4 5" id="KW-0472">Membrane</keyword>
<evidence type="ECO:0000256" key="4">
    <source>
        <dbReference type="ARBA" id="ARBA00023136"/>
    </source>
</evidence>
<keyword evidence="7" id="KW-1185">Reference proteome</keyword>
<dbReference type="InterPro" id="IPR006214">
    <property type="entry name" value="Bax_inhibitor_1-related"/>
</dbReference>
<evidence type="ECO:0000256" key="2">
    <source>
        <dbReference type="ARBA" id="ARBA00022692"/>
    </source>
</evidence>